<evidence type="ECO:0000256" key="1">
    <source>
        <dbReference type="ARBA" id="ARBA00023002"/>
    </source>
</evidence>
<dbReference type="InterPro" id="IPR052019">
    <property type="entry name" value="F420H2_bilvrd_red/Heme_oxyg"/>
</dbReference>
<gene>
    <name evidence="3" type="ORF">E6W39_04665</name>
</gene>
<dbReference type="Pfam" id="PF01243">
    <property type="entry name" value="PNPOx_N"/>
    <property type="match status" value="1"/>
</dbReference>
<dbReference type="SUPFAM" id="SSF50475">
    <property type="entry name" value="FMN-binding split barrel"/>
    <property type="match status" value="1"/>
</dbReference>
<dbReference type="GO" id="GO:0005829">
    <property type="term" value="C:cytosol"/>
    <property type="evidence" value="ECO:0007669"/>
    <property type="project" value="TreeGrafter"/>
</dbReference>
<dbReference type="GO" id="GO:0016627">
    <property type="term" value="F:oxidoreductase activity, acting on the CH-CH group of donors"/>
    <property type="evidence" value="ECO:0007669"/>
    <property type="project" value="TreeGrafter"/>
</dbReference>
<feature type="domain" description="Pyridoxamine 5'-phosphate oxidase N-terminal" evidence="2">
    <location>
        <begin position="61"/>
        <end position="174"/>
    </location>
</feature>
<comment type="caution">
    <text evidence="3">The sequence shown here is derived from an EMBL/GenBank/DDBJ whole genome shotgun (WGS) entry which is preliminary data.</text>
</comment>
<dbReference type="AlphaFoldDB" id="A0A540VY23"/>
<sequence length="195" mass="21896">MSRTSRRSRWQPAPKPRWAVTEAVVNDSDITSARPWMPGYGILPADQGTGLLPWFWAERRLADSHEYWVCTVRPDRRPHAMPVWGVWLRRALWFSSARASRKYRNLAANPACTVTTDDPHQPVVLDGDASVVTDLDEIADFLAALNAKYATSFGPDFLDPALNATFRVTPASVFALDDSDFTGSPTRWTFPSRDS</sequence>
<dbReference type="GO" id="GO:0070967">
    <property type="term" value="F:coenzyme F420 binding"/>
    <property type="evidence" value="ECO:0007669"/>
    <property type="project" value="TreeGrafter"/>
</dbReference>
<keyword evidence="4" id="KW-1185">Reference proteome</keyword>
<protein>
    <submittedName>
        <fullName evidence="3">Pyridoxamine 5'-phosphate oxidase</fullName>
    </submittedName>
</protein>
<evidence type="ECO:0000259" key="2">
    <source>
        <dbReference type="Pfam" id="PF01243"/>
    </source>
</evidence>
<evidence type="ECO:0000313" key="4">
    <source>
        <dbReference type="Proteomes" id="UP000319103"/>
    </source>
</evidence>
<reference evidence="3 4" key="1">
    <citation type="submission" date="2019-06" db="EMBL/GenBank/DDBJ databases">
        <title>Description of Kitasatospora acidophila sp. nov. isolated from pine grove soil, and reclassification of Streptomyces novaecaesareae to Kitasatospora novaeceasareae comb. nov.</title>
        <authorList>
            <person name="Kim M.J."/>
        </authorList>
    </citation>
    <scope>NUCLEOTIDE SEQUENCE [LARGE SCALE GENOMIC DNA]</scope>
    <source>
        <strain evidence="3 4">MMS16-CNU292</strain>
    </source>
</reference>
<dbReference type="InterPro" id="IPR012349">
    <property type="entry name" value="Split_barrel_FMN-bd"/>
</dbReference>
<accession>A0A540VY23</accession>
<dbReference type="InterPro" id="IPR011576">
    <property type="entry name" value="Pyridox_Oxase_N"/>
</dbReference>
<dbReference type="Gene3D" id="2.30.110.10">
    <property type="entry name" value="Electron Transport, Fmn-binding Protein, Chain A"/>
    <property type="match status" value="1"/>
</dbReference>
<keyword evidence="1" id="KW-0560">Oxidoreductase</keyword>
<evidence type="ECO:0000313" key="3">
    <source>
        <dbReference type="EMBL" id="TQF01670.1"/>
    </source>
</evidence>
<dbReference type="PANTHER" id="PTHR35176:SF4">
    <property type="entry name" value="PYRIDOXAMINE 5'-PHOSPHATE OXIDASE-RELATED FMN-BINDING"/>
    <property type="match status" value="1"/>
</dbReference>
<dbReference type="OrthoDB" id="157302at2"/>
<dbReference type="Proteomes" id="UP000319103">
    <property type="component" value="Unassembled WGS sequence"/>
</dbReference>
<dbReference type="EMBL" id="VIGB01000003">
    <property type="protein sequence ID" value="TQF01670.1"/>
    <property type="molecule type" value="Genomic_DNA"/>
</dbReference>
<organism evidence="3 4">
    <name type="scientific">Kitasatospora acidiphila</name>
    <dbReference type="NCBI Taxonomy" id="2567942"/>
    <lineage>
        <taxon>Bacteria</taxon>
        <taxon>Bacillati</taxon>
        <taxon>Actinomycetota</taxon>
        <taxon>Actinomycetes</taxon>
        <taxon>Kitasatosporales</taxon>
        <taxon>Streptomycetaceae</taxon>
        <taxon>Kitasatospora</taxon>
    </lineage>
</organism>
<proteinExistence type="predicted"/>
<dbReference type="PANTHER" id="PTHR35176">
    <property type="entry name" value="HEME OXYGENASE HI_0854-RELATED"/>
    <property type="match status" value="1"/>
</dbReference>
<name>A0A540VY23_9ACTN</name>